<reference evidence="2" key="1">
    <citation type="journal article" date="2019" name="Int. J. Syst. Evol. Microbiol.">
        <title>The Global Catalogue of Microorganisms (GCM) 10K type strain sequencing project: providing services to taxonomists for standard genome sequencing and annotation.</title>
        <authorList>
            <consortium name="The Broad Institute Genomics Platform"/>
            <consortium name="The Broad Institute Genome Sequencing Center for Infectious Disease"/>
            <person name="Wu L."/>
            <person name="Ma J."/>
        </authorList>
    </citation>
    <scope>NUCLEOTIDE SEQUENCE [LARGE SCALE GENOMIC DNA]</scope>
    <source>
        <strain evidence="2">TISTR 1535</strain>
    </source>
</reference>
<dbReference type="Proteomes" id="UP001597502">
    <property type="component" value="Unassembled WGS sequence"/>
</dbReference>
<sequence>MRWNGEIMAGEMDEHTNEFMLRQVKHLSTESILSEKQVDTLTRYLESSGQEGDGEQILTLYDQLPVRLNQKEVEQFLDDLDKIKSLYH</sequence>
<dbReference type="EMBL" id="JBHUNA010000024">
    <property type="protein sequence ID" value="MFD2761597.1"/>
    <property type="molecule type" value="Genomic_DNA"/>
</dbReference>
<evidence type="ECO:0000313" key="1">
    <source>
        <dbReference type="EMBL" id="MFD2761597.1"/>
    </source>
</evidence>
<comment type="caution">
    <text evidence="1">The sequence shown here is derived from an EMBL/GenBank/DDBJ whole genome shotgun (WGS) entry which is preliminary data.</text>
</comment>
<protein>
    <submittedName>
        <fullName evidence="1">Uncharacterized protein</fullName>
    </submittedName>
</protein>
<keyword evidence="2" id="KW-1185">Reference proteome</keyword>
<organism evidence="1 2">
    <name type="scientific">Lentibacillus juripiscarius</name>
    <dbReference type="NCBI Taxonomy" id="257446"/>
    <lineage>
        <taxon>Bacteria</taxon>
        <taxon>Bacillati</taxon>
        <taxon>Bacillota</taxon>
        <taxon>Bacilli</taxon>
        <taxon>Bacillales</taxon>
        <taxon>Bacillaceae</taxon>
        <taxon>Lentibacillus</taxon>
    </lineage>
</organism>
<evidence type="ECO:0000313" key="2">
    <source>
        <dbReference type="Proteomes" id="UP001597502"/>
    </source>
</evidence>
<proteinExistence type="predicted"/>
<accession>A0ABW5V746</accession>
<dbReference type="RefSeq" id="WP_382394254.1">
    <property type="nucleotide sequence ID" value="NZ_JBHUNA010000024.1"/>
</dbReference>
<name>A0ABW5V746_9BACI</name>
<gene>
    <name evidence="1" type="ORF">ACFSUO_11600</name>
</gene>